<dbReference type="SUPFAM" id="SSF103473">
    <property type="entry name" value="MFS general substrate transporter"/>
    <property type="match status" value="1"/>
</dbReference>
<keyword evidence="2 6" id="KW-0812">Transmembrane</keyword>
<dbReference type="PROSITE" id="PS50850">
    <property type="entry name" value="MFS"/>
    <property type="match status" value="1"/>
</dbReference>
<feature type="transmembrane region" description="Helical" evidence="6">
    <location>
        <begin position="68"/>
        <end position="93"/>
    </location>
</feature>
<keyword evidence="9" id="KW-1185">Reference proteome</keyword>
<evidence type="ECO:0000256" key="4">
    <source>
        <dbReference type="ARBA" id="ARBA00023136"/>
    </source>
</evidence>
<comment type="subcellular location">
    <subcellularLocation>
        <location evidence="1">Membrane</location>
        <topology evidence="1">Multi-pass membrane protein</topology>
    </subcellularLocation>
</comment>
<sequence>MGNSISEARTLSKKKGGSPDVHVNRNVENPQLSEQSNATPPVLDQYLVSWDGPDDVANPKNWTSRRKWMVTIVVSMYTFISSVSTAIVAPALITLAPDLHIHGSFLASLTVSIFILAYGFGPFLIGPLSEVYGRMLVLQVANIFCLAFNTACGFSRSIGQLIAFRFLVGIGGSAPFVLGGAILADCWIPEERGESIAIYTLAPLPGPVLGPIVGGFITEYTTWRWIFWAVSIADGFILASKAQKLRKHTGNEHWHTKWETPNRRLVNILKAALTVRYHETIGIEGLSYISLGIGYLVGTQSTGRLNDRIYKSLKERNGNGVGQPEFRLPLPIPGSILVPTGIFWYGWSAQTHLHWIMPNIGLVIFGLKMATQCTQSYGVDTYPLYSASAGAASTFLHYGWGNSLIAFLAIVLGVPAPFALWKYGPWLRARSQYAAGGAD</sequence>
<feature type="transmembrane region" description="Helical" evidence="6">
    <location>
        <begin position="223"/>
        <end position="239"/>
    </location>
</feature>
<feature type="transmembrane region" description="Helical" evidence="6">
    <location>
        <begin position="105"/>
        <end position="124"/>
    </location>
</feature>
<dbReference type="GO" id="GO:0022857">
    <property type="term" value="F:transmembrane transporter activity"/>
    <property type="evidence" value="ECO:0007669"/>
    <property type="project" value="InterPro"/>
</dbReference>
<dbReference type="Pfam" id="PF07690">
    <property type="entry name" value="MFS_1"/>
    <property type="match status" value="1"/>
</dbReference>
<proteinExistence type="predicted"/>
<dbReference type="AlphaFoldDB" id="A0AA39QZ72"/>
<dbReference type="Proteomes" id="UP001166286">
    <property type="component" value="Unassembled WGS sequence"/>
</dbReference>
<evidence type="ECO:0000256" key="1">
    <source>
        <dbReference type="ARBA" id="ARBA00004141"/>
    </source>
</evidence>
<dbReference type="EMBL" id="JAFEKC020000014">
    <property type="protein sequence ID" value="KAK0511126.1"/>
    <property type="molecule type" value="Genomic_DNA"/>
</dbReference>
<feature type="domain" description="Major facilitator superfamily (MFS) profile" evidence="7">
    <location>
        <begin position="70"/>
        <end position="439"/>
    </location>
</feature>
<dbReference type="InterPro" id="IPR011701">
    <property type="entry name" value="MFS"/>
</dbReference>
<dbReference type="InterPro" id="IPR036259">
    <property type="entry name" value="MFS_trans_sf"/>
</dbReference>
<feature type="transmembrane region" description="Helical" evidence="6">
    <location>
        <begin position="196"/>
        <end position="217"/>
    </location>
</feature>
<dbReference type="CDD" id="cd17323">
    <property type="entry name" value="MFS_Tpo1_MDR_like"/>
    <property type="match status" value="1"/>
</dbReference>
<comment type="caution">
    <text evidence="8">The sequence shown here is derived from an EMBL/GenBank/DDBJ whole genome shotgun (WGS) entry which is preliminary data.</text>
</comment>
<protein>
    <recommendedName>
        <fullName evidence="7">Major facilitator superfamily (MFS) profile domain-containing protein</fullName>
    </recommendedName>
</protein>
<evidence type="ECO:0000259" key="7">
    <source>
        <dbReference type="PROSITE" id="PS50850"/>
    </source>
</evidence>
<feature type="transmembrane region" description="Helical" evidence="6">
    <location>
        <begin position="404"/>
        <end position="421"/>
    </location>
</feature>
<dbReference type="Gene3D" id="1.20.1720.10">
    <property type="entry name" value="Multidrug resistance protein D"/>
    <property type="match status" value="1"/>
</dbReference>
<reference evidence="8" key="1">
    <citation type="submission" date="2023-03" db="EMBL/GenBank/DDBJ databases">
        <title>Complete genome of Cladonia borealis.</title>
        <authorList>
            <person name="Park H."/>
        </authorList>
    </citation>
    <scope>NUCLEOTIDE SEQUENCE</scope>
    <source>
        <strain evidence="8">ANT050790</strain>
    </source>
</reference>
<organism evidence="8 9">
    <name type="scientific">Cladonia borealis</name>
    <dbReference type="NCBI Taxonomy" id="184061"/>
    <lineage>
        <taxon>Eukaryota</taxon>
        <taxon>Fungi</taxon>
        <taxon>Dikarya</taxon>
        <taxon>Ascomycota</taxon>
        <taxon>Pezizomycotina</taxon>
        <taxon>Lecanoromycetes</taxon>
        <taxon>OSLEUM clade</taxon>
        <taxon>Lecanoromycetidae</taxon>
        <taxon>Lecanorales</taxon>
        <taxon>Lecanorineae</taxon>
        <taxon>Cladoniaceae</taxon>
        <taxon>Cladonia</taxon>
    </lineage>
</organism>
<name>A0AA39QZ72_9LECA</name>
<feature type="transmembrane region" description="Helical" evidence="6">
    <location>
        <begin position="136"/>
        <end position="156"/>
    </location>
</feature>
<evidence type="ECO:0000256" key="5">
    <source>
        <dbReference type="SAM" id="MobiDB-lite"/>
    </source>
</evidence>
<feature type="region of interest" description="Disordered" evidence="5">
    <location>
        <begin position="1"/>
        <end position="38"/>
    </location>
</feature>
<evidence type="ECO:0000256" key="2">
    <source>
        <dbReference type="ARBA" id="ARBA00022692"/>
    </source>
</evidence>
<gene>
    <name evidence="8" type="ORF">JMJ35_006678</name>
</gene>
<evidence type="ECO:0000256" key="3">
    <source>
        <dbReference type="ARBA" id="ARBA00022989"/>
    </source>
</evidence>
<keyword evidence="3 6" id="KW-1133">Transmembrane helix</keyword>
<feature type="compositionally biased region" description="Polar residues" evidence="5">
    <location>
        <begin position="26"/>
        <end position="38"/>
    </location>
</feature>
<dbReference type="InterPro" id="IPR020846">
    <property type="entry name" value="MFS_dom"/>
</dbReference>
<dbReference type="PANTHER" id="PTHR23502">
    <property type="entry name" value="MAJOR FACILITATOR SUPERFAMILY"/>
    <property type="match status" value="1"/>
</dbReference>
<evidence type="ECO:0000256" key="6">
    <source>
        <dbReference type="SAM" id="Phobius"/>
    </source>
</evidence>
<accession>A0AA39QZ72</accession>
<evidence type="ECO:0000313" key="8">
    <source>
        <dbReference type="EMBL" id="KAK0511126.1"/>
    </source>
</evidence>
<keyword evidence="4 6" id="KW-0472">Membrane</keyword>
<feature type="transmembrane region" description="Helical" evidence="6">
    <location>
        <begin position="162"/>
        <end position="184"/>
    </location>
</feature>
<evidence type="ECO:0000313" key="9">
    <source>
        <dbReference type="Proteomes" id="UP001166286"/>
    </source>
</evidence>
<dbReference type="GO" id="GO:0016020">
    <property type="term" value="C:membrane"/>
    <property type="evidence" value="ECO:0007669"/>
    <property type="project" value="UniProtKB-SubCell"/>
</dbReference>
<dbReference type="PANTHER" id="PTHR23502:SF60">
    <property type="entry name" value="MAJOR FACILITATOR SUPERFAMILY (MFS) PROFILE DOMAIN-CONTAINING PROTEIN-RELATED"/>
    <property type="match status" value="1"/>
</dbReference>